<dbReference type="Proteomes" id="UP000886520">
    <property type="component" value="Chromosome 2"/>
</dbReference>
<name>A0A9D4V8F9_ADICA</name>
<evidence type="ECO:0000256" key="1">
    <source>
        <dbReference type="ARBA" id="ARBA00004496"/>
    </source>
</evidence>
<dbReference type="OrthoDB" id="8707547at2759"/>
<dbReference type="Pfam" id="PF10248">
    <property type="entry name" value="Mlf1IP"/>
    <property type="match status" value="1"/>
</dbReference>
<protein>
    <submittedName>
        <fullName evidence="6">Uncharacterized protein</fullName>
    </submittedName>
</protein>
<dbReference type="AlphaFoldDB" id="A0A9D4V8F9"/>
<feature type="region of interest" description="Disordered" evidence="5">
    <location>
        <begin position="52"/>
        <end position="78"/>
    </location>
</feature>
<keyword evidence="7" id="KW-1185">Reference proteome</keyword>
<comment type="caution">
    <text evidence="6">The sequence shown here is derived from an EMBL/GenBank/DDBJ whole genome shotgun (WGS) entry which is preliminary data.</text>
</comment>
<gene>
    <name evidence="6" type="ORF">GOP47_0001539</name>
</gene>
<feature type="compositionally biased region" description="Basic and acidic residues" evidence="5">
    <location>
        <begin position="131"/>
        <end position="142"/>
    </location>
</feature>
<dbReference type="GO" id="GO:0005737">
    <property type="term" value="C:cytoplasm"/>
    <property type="evidence" value="ECO:0007669"/>
    <property type="project" value="UniProtKB-SubCell"/>
</dbReference>
<evidence type="ECO:0000256" key="4">
    <source>
        <dbReference type="ARBA" id="ARBA00022553"/>
    </source>
</evidence>
<reference evidence="6" key="1">
    <citation type="submission" date="2021-01" db="EMBL/GenBank/DDBJ databases">
        <title>Adiantum capillus-veneris genome.</title>
        <authorList>
            <person name="Fang Y."/>
            <person name="Liao Q."/>
        </authorList>
    </citation>
    <scope>NUCLEOTIDE SEQUENCE</scope>
    <source>
        <strain evidence="6">H3</strain>
        <tissue evidence="6">Leaf</tissue>
    </source>
</reference>
<keyword evidence="3" id="KW-0963">Cytoplasm</keyword>
<evidence type="ECO:0000256" key="5">
    <source>
        <dbReference type="SAM" id="MobiDB-lite"/>
    </source>
</evidence>
<comment type="subcellular location">
    <subcellularLocation>
        <location evidence="1">Cytoplasm</location>
    </subcellularLocation>
</comment>
<dbReference type="PANTHER" id="PTHR13105">
    <property type="entry name" value="MYELOID LEUKEMIA FACTOR"/>
    <property type="match status" value="1"/>
</dbReference>
<sequence length="232" mass="26423">MDSNPRSPSTLLSKLLQHDPFDDPFFRSTPFSSFFDSPFSAPQAKQENLRIEEVPVEGSSSRRRAPSPIIEHPDDDVQLDSWNQRRWMQMPNSANHEGAYTFSSSSVCYDGPKGAYYAATKTRRGGPQGVVEERFEEQDSTKNKHTKRMSRGLGNKGHSITFQKDTKTGKVDENEILHNLAEEEAHNFDRKWEQEAEKFLPGWKNDKDILPRKIKGLQGGRSIKSLPSPEED</sequence>
<dbReference type="InterPro" id="IPR019376">
    <property type="entry name" value="Myeloid_leukemia_factor"/>
</dbReference>
<dbReference type="EMBL" id="JABFUD020000003">
    <property type="protein sequence ID" value="KAI5081796.1"/>
    <property type="molecule type" value="Genomic_DNA"/>
</dbReference>
<evidence type="ECO:0000256" key="2">
    <source>
        <dbReference type="ARBA" id="ARBA00008332"/>
    </source>
</evidence>
<feature type="region of interest" description="Disordered" evidence="5">
    <location>
        <begin position="120"/>
        <end position="168"/>
    </location>
</feature>
<keyword evidence="4" id="KW-0597">Phosphoprotein</keyword>
<accession>A0A9D4V8F9</accession>
<organism evidence="6 7">
    <name type="scientific">Adiantum capillus-veneris</name>
    <name type="common">Maidenhair fern</name>
    <dbReference type="NCBI Taxonomy" id="13818"/>
    <lineage>
        <taxon>Eukaryota</taxon>
        <taxon>Viridiplantae</taxon>
        <taxon>Streptophyta</taxon>
        <taxon>Embryophyta</taxon>
        <taxon>Tracheophyta</taxon>
        <taxon>Polypodiopsida</taxon>
        <taxon>Polypodiidae</taxon>
        <taxon>Polypodiales</taxon>
        <taxon>Pteridineae</taxon>
        <taxon>Pteridaceae</taxon>
        <taxon>Vittarioideae</taxon>
        <taxon>Adiantum</taxon>
    </lineage>
</organism>
<evidence type="ECO:0000313" key="6">
    <source>
        <dbReference type="EMBL" id="KAI5081796.1"/>
    </source>
</evidence>
<evidence type="ECO:0000313" key="7">
    <source>
        <dbReference type="Proteomes" id="UP000886520"/>
    </source>
</evidence>
<comment type="similarity">
    <text evidence="2">Belongs to the MLF family.</text>
</comment>
<proteinExistence type="inferred from homology"/>
<evidence type="ECO:0000256" key="3">
    <source>
        <dbReference type="ARBA" id="ARBA00022490"/>
    </source>
</evidence>